<feature type="region of interest" description="Disordered" evidence="1">
    <location>
        <begin position="1"/>
        <end position="84"/>
    </location>
</feature>
<dbReference type="PATRIC" id="fig|1461584.3.peg.2318"/>
<name>A0A078MVW9_9MICC</name>
<evidence type="ECO:0000259" key="2">
    <source>
        <dbReference type="Pfam" id="PF01590"/>
    </source>
</evidence>
<sequence>MDTAAGGQTRAGALRAGTAHERDRAARRAHDLLAPGPPSAFLGLNDRSADGDMGAPVPRDTSSARAWPFADPPPDAQPDALRPAVRESWRRSLAYARNPDADTPAVVFAPDELAEYRREHPLHVVMPVIQRLLVEPAADAGVLVAVGDQHGRLLWVEGDAALRRRAEGMYFMPGTDWSEPSIGTSAPGAALAAGTAMQICGAEHFNRRVHPWSCTAVPVRDPDSGAVIGVVDITGGADAVAPHTLSLVEATVAAAQSHLRVERLEHRVRSRGHRRRRLESVRRSLYRDSLQILGRDHALLTVGGRSLNVSGRHAELLTLLALHPQGLTAEELATMAYAQDVPPATVRAEMLRLRALLARAADGPDGFVPQSRPYRLPRELVVDARQVLSYLEHGAHRLALNIYAGPALPRSEAPAIAALRDEVSAVLRESMLSDAAPDLLLQYLQLEEAAADVEAWTVALRLLPPDSPRRAAVVARLQRLEKELG</sequence>
<dbReference type="EMBL" id="LN483071">
    <property type="protein sequence ID" value="CEA08981.1"/>
    <property type="molecule type" value="Genomic_DNA"/>
</dbReference>
<dbReference type="InterPro" id="IPR029016">
    <property type="entry name" value="GAF-like_dom_sf"/>
</dbReference>
<gene>
    <name evidence="3" type="primary">acoR</name>
    <name evidence="3" type="ORF">BN1051_02344</name>
</gene>
<reference evidence="3" key="1">
    <citation type="submission" date="2014-07" db="EMBL/GenBank/DDBJ databases">
        <authorList>
            <person name="Urmite Genomes Urmite Genomes"/>
        </authorList>
    </citation>
    <scope>NUCLEOTIDE SEQUENCE</scope>
    <source>
        <strain evidence="3">11W110_air</strain>
    </source>
</reference>
<proteinExistence type="predicted"/>
<feature type="domain" description="GAF" evidence="2">
    <location>
        <begin position="164"/>
        <end position="253"/>
    </location>
</feature>
<feature type="compositionally biased region" description="Basic and acidic residues" evidence="1">
    <location>
        <begin position="18"/>
        <end position="31"/>
    </location>
</feature>
<dbReference type="Pfam" id="PF01590">
    <property type="entry name" value="GAF"/>
    <property type="match status" value="1"/>
</dbReference>
<dbReference type="Gene3D" id="3.30.450.40">
    <property type="match status" value="1"/>
</dbReference>
<evidence type="ECO:0000256" key="1">
    <source>
        <dbReference type="SAM" id="MobiDB-lite"/>
    </source>
</evidence>
<dbReference type="AlphaFoldDB" id="A0A078MVW9"/>
<organism evidence="3">
    <name type="scientific">Arthrobacter saudimassiliensis</name>
    <dbReference type="NCBI Taxonomy" id="1461584"/>
    <lineage>
        <taxon>Bacteria</taxon>
        <taxon>Bacillati</taxon>
        <taxon>Actinomycetota</taxon>
        <taxon>Actinomycetes</taxon>
        <taxon>Micrococcales</taxon>
        <taxon>Micrococcaceae</taxon>
        <taxon>Arthrobacter</taxon>
    </lineage>
</organism>
<evidence type="ECO:0000313" key="3">
    <source>
        <dbReference type="EMBL" id="CEA08981.1"/>
    </source>
</evidence>
<protein>
    <submittedName>
        <fullName evidence="3">Acetoin dehydrogenase operon transcriptional activator AcoR</fullName>
    </submittedName>
</protein>
<dbReference type="InterPro" id="IPR003018">
    <property type="entry name" value="GAF"/>
</dbReference>
<accession>A0A078MVW9</accession>